<keyword evidence="9" id="KW-0527">Neuropeptide</keyword>
<dbReference type="InterPro" id="IPR008174">
    <property type="entry name" value="Galanin"/>
</dbReference>
<dbReference type="GO" id="GO:0031764">
    <property type="term" value="F:type 1 galanin receptor binding"/>
    <property type="evidence" value="ECO:0007669"/>
    <property type="project" value="Ensembl"/>
</dbReference>
<sequence length="165" mass="18135">MPRGCALLLASLLLAAALSAAPGLGSPVKEKRGWTLNSAGYLLGPQPQHWRKNGASARSRVLPEVPRRMALPPPWVYTVALFSQSSVYAIDNHRSFHDKHGLAGKRELQPEDEARPGSYDRPLPENNVVRTIIEFLNFLHLKEAGALERLPDLLPVASTEDTEQA</sequence>
<feature type="chain" id="PRO_5040222541" description="Galanin peptides" evidence="11">
    <location>
        <begin position="21"/>
        <end position="165"/>
    </location>
</feature>
<dbReference type="GeneTree" id="ENSGT00390000009663"/>
<reference evidence="13" key="3">
    <citation type="submission" date="2025-09" db="UniProtKB">
        <authorList>
            <consortium name="Ensembl"/>
        </authorList>
    </citation>
    <scope>IDENTIFICATION</scope>
    <source>
        <strain evidence="13">Thoroughbred</strain>
    </source>
</reference>
<dbReference type="InterPro" id="IPR008175">
    <property type="entry name" value="Galanin_pre"/>
</dbReference>
<comment type="subcellular location">
    <subcellularLocation>
        <location evidence="2">Secreted</location>
    </subcellularLocation>
</comment>
<keyword evidence="7" id="KW-0372">Hormone</keyword>
<dbReference type="PROSITE" id="PS00861">
    <property type="entry name" value="GALANIN"/>
    <property type="match status" value="1"/>
</dbReference>
<evidence type="ECO:0000256" key="10">
    <source>
        <dbReference type="SAM" id="MobiDB-lite"/>
    </source>
</evidence>
<feature type="compositionally biased region" description="Basic and acidic residues" evidence="10">
    <location>
        <begin position="100"/>
        <end position="115"/>
    </location>
</feature>
<dbReference type="InterPro" id="IPR013068">
    <property type="entry name" value="GMAP"/>
</dbReference>
<dbReference type="GO" id="GO:0031763">
    <property type="term" value="F:galanin receptor binding"/>
    <property type="evidence" value="ECO:0000318"/>
    <property type="project" value="GO_Central"/>
</dbReference>
<dbReference type="Pfam" id="PF01296">
    <property type="entry name" value="Galanin"/>
    <property type="match status" value="2"/>
</dbReference>
<feature type="domain" description="Galanin" evidence="12">
    <location>
        <begin position="33"/>
        <end position="45"/>
    </location>
</feature>
<reference evidence="13 14" key="1">
    <citation type="journal article" date="2009" name="Science">
        <title>Genome sequence, comparative analysis, and population genetics of the domestic horse.</title>
        <authorList>
            <consortium name="Broad Institute Genome Sequencing Platform"/>
            <consortium name="Broad Institute Whole Genome Assembly Team"/>
            <person name="Wade C.M."/>
            <person name="Giulotto E."/>
            <person name="Sigurdsson S."/>
            <person name="Zoli M."/>
            <person name="Gnerre S."/>
            <person name="Imsland F."/>
            <person name="Lear T.L."/>
            <person name="Adelson D.L."/>
            <person name="Bailey E."/>
            <person name="Bellone R.R."/>
            <person name="Bloecker H."/>
            <person name="Distl O."/>
            <person name="Edgar R.C."/>
            <person name="Garber M."/>
            <person name="Leeb T."/>
            <person name="Mauceli E."/>
            <person name="MacLeod J.N."/>
            <person name="Penedo M.C.T."/>
            <person name="Raison J.M."/>
            <person name="Sharpe T."/>
            <person name="Vogel J."/>
            <person name="Andersson L."/>
            <person name="Antczak D.F."/>
            <person name="Biagi T."/>
            <person name="Binns M.M."/>
            <person name="Chowdhary B.P."/>
            <person name="Coleman S.J."/>
            <person name="Della Valle G."/>
            <person name="Fryc S."/>
            <person name="Guerin G."/>
            <person name="Hasegawa T."/>
            <person name="Hill E.W."/>
            <person name="Jurka J."/>
            <person name="Kiialainen A."/>
            <person name="Lindgren G."/>
            <person name="Liu J."/>
            <person name="Magnani E."/>
            <person name="Mickelson J.R."/>
            <person name="Murray J."/>
            <person name="Nergadze S.G."/>
            <person name="Onofrio R."/>
            <person name="Pedroni S."/>
            <person name="Piras M.F."/>
            <person name="Raudsepp T."/>
            <person name="Rocchi M."/>
            <person name="Roeed K.H."/>
            <person name="Ryder O.A."/>
            <person name="Searle S."/>
            <person name="Skow L."/>
            <person name="Swinburne J.E."/>
            <person name="Syvaenen A.C."/>
            <person name="Tozaki T."/>
            <person name="Valberg S.J."/>
            <person name="Vaudin M."/>
            <person name="White J.R."/>
            <person name="Zody M.C."/>
            <person name="Lander E.S."/>
            <person name="Lindblad-Toh K."/>
        </authorList>
    </citation>
    <scope>NUCLEOTIDE SEQUENCE [LARGE SCALE GENOMIC DNA]</scope>
    <source>
        <strain evidence="13 14">Thoroughbred</strain>
    </source>
</reference>
<dbReference type="GO" id="GO:0007218">
    <property type="term" value="P:neuropeptide signaling pathway"/>
    <property type="evidence" value="ECO:0000318"/>
    <property type="project" value="GO_Central"/>
</dbReference>
<dbReference type="GO" id="GO:0031765">
    <property type="term" value="F:type 2 galanin receptor binding"/>
    <property type="evidence" value="ECO:0007669"/>
    <property type="project" value="Ensembl"/>
</dbReference>
<dbReference type="Ensembl" id="ENSECAT00000017444.4">
    <property type="protein sequence ID" value="ENSECAP00000014174.4"/>
    <property type="gene ID" value="ENSECAG00000016579.4"/>
</dbReference>
<evidence type="ECO:0000256" key="6">
    <source>
        <dbReference type="ARBA" id="ARBA00022685"/>
    </source>
</evidence>
<dbReference type="GO" id="GO:0004966">
    <property type="term" value="F:galanin receptor activity"/>
    <property type="evidence" value="ECO:0007669"/>
    <property type="project" value="Ensembl"/>
</dbReference>
<protein>
    <recommendedName>
        <fullName evidence="4">Galanin peptides</fullName>
    </recommendedName>
</protein>
<dbReference type="AlphaFoldDB" id="F6YII8"/>
<evidence type="ECO:0000256" key="5">
    <source>
        <dbReference type="ARBA" id="ARBA00022525"/>
    </source>
</evidence>
<comment type="similarity">
    <text evidence="3">Belongs to the galanin family.</text>
</comment>
<proteinExistence type="inferred from homology"/>
<dbReference type="FunCoup" id="F6YII8">
    <property type="interactions" value="26"/>
</dbReference>
<organism evidence="13 14">
    <name type="scientific">Equus caballus</name>
    <name type="common">Horse</name>
    <dbReference type="NCBI Taxonomy" id="9796"/>
    <lineage>
        <taxon>Eukaryota</taxon>
        <taxon>Metazoa</taxon>
        <taxon>Chordata</taxon>
        <taxon>Craniata</taxon>
        <taxon>Vertebrata</taxon>
        <taxon>Euteleostomi</taxon>
        <taxon>Mammalia</taxon>
        <taxon>Eutheria</taxon>
        <taxon>Laurasiatheria</taxon>
        <taxon>Perissodactyla</taxon>
        <taxon>Equidae</taxon>
        <taxon>Equus</taxon>
    </lineage>
</organism>
<keyword evidence="5" id="KW-0964">Secreted</keyword>
<evidence type="ECO:0000256" key="1">
    <source>
        <dbReference type="ARBA" id="ARBA00002897"/>
    </source>
</evidence>
<comment type="function">
    <text evidence="1">Endocrine hormone of the central and peripheral nervous systems that binds and activates the G protein-coupled receptors GALR1, GALR2, and GALR3. This small neuropeptide may regulate diverse physiologic functions including contraction of smooth muscle of the gastrointestinal and genitourinary tract, growth hormone and insulin release and adrenal secretion.</text>
</comment>
<dbReference type="HOGENOM" id="CLU_166244_0_0_1"/>
<evidence type="ECO:0000259" key="12">
    <source>
        <dbReference type="PROSITE" id="PS00861"/>
    </source>
</evidence>
<feature type="signal peptide" evidence="11">
    <location>
        <begin position="1"/>
        <end position="20"/>
    </location>
</feature>
<evidence type="ECO:0000256" key="11">
    <source>
        <dbReference type="SAM" id="SignalP"/>
    </source>
</evidence>
<accession>F6YII8</accession>
<evidence type="ECO:0000256" key="3">
    <source>
        <dbReference type="ARBA" id="ARBA00006871"/>
    </source>
</evidence>
<dbReference type="STRING" id="9796.ENSECAP00000014174"/>
<evidence type="ECO:0000256" key="4">
    <source>
        <dbReference type="ARBA" id="ARBA00019079"/>
    </source>
</evidence>
<evidence type="ECO:0000256" key="7">
    <source>
        <dbReference type="ARBA" id="ARBA00022702"/>
    </source>
</evidence>
<dbReference type="GO" id="GO:0005615">
    <property type="term" value="C:extracellular space"/>
    <property type="evidence" value="ECO:0000318"/>
    <property type="project" value="GO_Central"/>
</dbReference>
<dbReference type="InParanoid" id="F6YII8"/>
<dbReference type="Pfam" id="PF06540">
    <property type="entry name" value="GMAP"/>
    <property type="match status" value="1"/>
</dbReference>
<dbReference type="GO" id="GO:0010737">
    <property type="term" value="P:protein kinase A signaling"/>
    <property type="evidence" value="ECO:0007669"/>
    <property type="project" value="Ensembl"/>
</dbReference>
<dbReference type="GO" id="GO:0031766">
    <property type="term" value="F:type 3 galanin receptor binding"/>
    <property type="evidence" value="ECO:0007669"/>
    <property type="project" value="Ensembl"/>
</dbReference>
<keyword evidence="8 11" id="KW-0732">Signal</keyword>
<reference evidence="13" key="2">
    <citation type="submission" date="2025-08" db="UniProtKB">
        <authorList>
            <consortium name="Ensembl"/>
        </authorList>
    </citation>
    <scope>IDENTIFICATION</scope>
    <source>
        <strain evidence="13">Thoroughbred</strain>
    </source>
</reference>
<dbReference type="GO" id="GO:0051795">
    <property type="term" value="P:positive regulation of timing of catagen"/>
    <property type="evidence" value="ECO:0007669"/>
    <property type="project" value="Ensembl"/>
</dbReference>
<evidence type="ECO:0000256" key="8">
    <source>
        <dbReference type="ARBA" id="ARBA00022729"/>
    </source>
</evidence>
<dbReference type="Bgee" id="ENSECAG00000016579">
    <property type="expression patterns" value="Expressed in chorionic villus and 15 other cell types or tissues"/>
</dbReference>
<dbReference type="PaxDb" id="9796-ENSECAP00000014174"/>
<keyword evidence="6" id="KW-0165">Cleavage on pair of basic residues</keyword>
<dbReference type="PANTHER" id="PTHR16839">
    <property type="entry name" value="GALANIN"/>
    <property type="match status" value="1"/>
</dbReference>
<dbReference type="SMART" id="SM00071">
    <property type="entry name" value="Galanin"/>
    <property type="match status" value="1"/>
</dbReference>
<evidence type="ECO:0000313" key="14">
    <source>
        <dbReference type="Proteomes" id="UP000002281"/>
    </source>
</evidence>
<dbReference type="GO" id="GO:0043025">
    <property type="term" value="C:neuronal cell body"/>
    <property type="evidence" value="ECO:0007669"/>
    <property type="project" value="Ensembl"/>
</dbReference>
<evidence type="ECO:0000256" key="2">
    <source>
        <dbReference type="ARBA" id="ARBA00004613"/>
    </source>
</evidence>
<dbReference type="PANTHER" id="PTHR16839:SF1">
    <property type="entry name" value="GALANIN PEPTIDES"/>
    <property type="match status" value="1"/>
</dbReference>
<dbReference type="GO" id="GO:0007399">
    <property type="term" value="P:nervous system development"/>
    <property type="evidence" value="ECO:0007669"/>
    <property type="project" value="Ensembl"/>
</dbReference>
<dbReference type="GO" id="GO:0045944">
    <property type="term" value="P:positive regulation of transcription by RNA polymerase II"/>
    <property type="evidence" value="ECO:0007669"/>
    <property type="project" value="Ensembl"/>
</dbReference>
<keyword evidence="14" id="KW-1185">Reference proteome</keyword>
<evidence type="ECO:0000313" key="13">
    <source>
        <dbReference type="Ensembl" id="ENSECAP00000014174.4"/>
    </source>
</evidence>
<gene>
    <name evidence="13 15" type="primary">GAL</name>
</gene>
<feature type="region of interest" description="Disordered" evidence="10">
    <location>
        <begin position="100"/>
        <end position="123"/>
    </location>
</feature>
<evidence type="ECO:0000313" key="15">
    <source>
        <dbReference type="VGNC" id="VGNC:18212"/>
    </source>
</evidence>
<evidence type="ECO:0000256" key="9">
    <source>
        <dbReference type="ARBA" id="ARBA00023320"/>
    </source>
</evidence>
<dbReference type="GO" id="GO:0030141">
    <property type="term" value="C:secretory granule"/>
    <property type="evidence" value="ECO:0000318"/>
    <property type="project" value="GO_Central"/>
</dbReference>
<dbReference type="GO" id="GO:0051464">
    <property type="term" value="P:positive regulation of cortisol secretion"/>
    <property type="evidence" value="ECO:0007669"/>
    <property type="project" value="Ensembl"/>
</dbReference>
<name>F6YII8_HORSE</name>
<dbReference type="VGNC" id="VGNC:18212">
    <property type="gene designation" value="GAL"/>
</dbReference>
<dbReference type="GO" id="GO:0060746">
    <property type="term" value="P:parental behavior"/>
    <property type="evidence" value="ECO:0007669"/>
    <property type="project" value="Ensembl"/>
</dbReference>
<dbReference type="Proteomes" id="UP000002281">
    <property type="component" value="Chromosome 12"/>
</dbReference>
<dbReference type="GO" id="GO:0005184">
    <property type="term" value="F:neuropeptide hormone activity"/>
    <property type="evidence" value="ECO:0000318"/>
    <property type="project" value="GO_Central"/>
</dbReference>